<dbReference type="PATRIC" id="fig|796937.3.peg.381"/>
<organism evidence="1 2">
    <name type="scientific">Peptoanaerobacter stomatis</name>
    <dbReference type="NCBI Taxonomy" id="796937"/>
    <lineage>
        <taxon>Bacteria</taxon>
        <taxon>Bacillati</taxon>
        <taxon>Bacillota</taxon>
        <taxon>Clostridia</taxon>
        <taxon>Peptostreptococcales</taxon>
        <taxon>Filifactoraceae</taxon>
        <taxon>Peptoanaerobacter</taxon>
    </lineage>
</organism>
<dbReference type="NCBIfam" id="NF004088">
    <property type="entry name" value="PRK05590.1"/>
    <property type="match status" value="1"/>
</dbReference>
<dbReference type="Gene3D" id="3.10.450.50">
    <property type="match status" value="1"/>
</dbReference>
<dbReference type="SUPFAM" id="SSF103642">
    <property type="entry name" value="Sec-C motif"/>
    <property type="match status" value="1"/>
</dbReference>
<name>G9WYD7_9FIRM</name>
<evidence type="ECO:0008006" key="3">
    <source>
        <dbReference type="Google" id="ProtNLM"/>
    </source>
</evidence>
<dbReference type="Pfam" id="PF02810">
    <property type="entry name" value="SEC-C"/>
    <property type="match status" value="1"/>
</dbReference>
<evidence type="ECO:0000313" key="2">
    <source>
        <dbReference type="Proteomes" id="UP000006437"/>
    </source>
</evidence>
<sequence>MASMYKQWCKRAYEITTQAEYDEFWNWYLPIEKDIYDELLKNKDTVYSGSVKELAQKFTVEPLTMIGFIDGINSSLKSEYNMEDMDEDTNVSFDIDFEKLYFNMLDATAEWLYNLKGWDNILTEERREEITKEYKRSKIIVKPEKIGRNDPCPCGSGKKYKKCCGKDIQE</sequence>
<reference evidence="1 2" key="1">
    <citation type="submission" date="2011-08" db="EMBL/GenBank/DDBJ databases">
        <title>The Genome Sequence of Eubacteriaceae bacterium ACC19a.</title>
        <authorList>
            <consortium name="The Broad Institute Genome Sequencing Platform"/>
            <person name="Earl A."/>
            <person name="Ward D."/>
            <person name="Feldgarden M."/>
            <person name="Gevers D."/>
            <person name="Sizova M."/>
            <person name="Hazen A."/>
            <person name="Epstein S."/>
            <person name="Young S.K."/>
            <person name="Zeng Q."/>
            <person name="Gargeya S."/>
            <person name="Fitzgerald M."/>
            <person name="Haas B."/>
            <person name="Abouelleil A."/>
            <person name="Alvarado L."/>
            <person name="Arachchi H.M."/>
            <person name="Berlin A."/>
            <person name="Brown A."/>
            <person name="Chapman S.B."/>
            <person name="Chen Z."/>
            <person name="Dunbar C."/>
            <person name="Freedman E."/>
            <person name="Gearin G."/>
            <person name="Gellesch M."/>
            <person name="Goldberg J."/>
            <person name="Griggs A."/>
            <person name="Gujja S."/>
            <person name="Heiman D."/>
            <person name="Howarth C."/>
            <person name="Larson L."/>
            <person name="Lui A."/>
            <person name="MacDonald P.J.P."/>
            <person name="Montmayeur A."/>
            <person name="Murphy C."/>
            <person name="Neiman D."/>
            <person name="Pearson M."/>
            <person name="Priest M."/>
            <person name="Roberts A."/>
            <person name="Saif S."/>
            <person name="Shea T."/>
            <person name="Shenoy N."/>
            <person name="Sisk P."/>
            <person name="Stolte C."/>
            <person name="Sykes S."/>
            <person name="Wortman J."/>
            <person name="Nusbaum C."/>
            <person name="Birren B."/>
        </authorList>
    </citation>
    <scope>NUCLEOTIDE SEQUENCE [LARGE SCALE GENOMIC DNA]</scope>
    <source>
        <strain evidence="1 2">ACC19a</strain>
    </source>
</reference>
<dbReference type="EMBL" id="AFZE01000002">
    <property type="protein sequence ID" value="EHL16641.1"/>
    <property type="molecule type" value="Genomic_DNA"/>
</dbReference>
<gene>
    <name evidence="1" type="ORF">HMPREF9629_01188</name>
</gene>
<dbReference type="InterPro" id="IPR004027">
    <property type="entry name" value="SEC_C_motif"/>
</dbReference>
<evidence type="ECO:0000313" key="1">
    <source>
        <dbReference type="EMBL" id="EHL16641.1"/>
    </source>
</evidence>
<dbReference type="Proteomes" id="UP000006437">
    <property type="component" value="Unassembled WGS sequence"/>
</dbReference>
<dbReference type="AlphaFoldDB" id="G9WYD7"/>
<dbReference type="HOGENOM" id="CLU_1599882_0_0_9"/>
<accession>G9WYD7</accession>
<protein>
    <recommendedName>
        <fullName evidence="3">SEC-C domain-containing protein</fullName>
    </recommendedName>
</protein>
<proteinExistence type="predicted"/>
<comment type="caution">
    <text evidence="1">The sequence shown here is derived from an EMBL/GenBank/DDBJ whole genome shotgun (WGS) entry which is preliminary data.</text>
</comment>
<dbReference type="RefSeq" id="WP_009525423.1">
    <property type="nucleotide sequence ID" value="NZ_JH414551.1"/>
</dbReference>
<dbReference type="PANTHER" id="PTHR33747">
    <property type="entry name" value="UPF0225 PROTEIN SCO1677"/>
    <property type="match status" value="1"/>
</dbReference>
<dbReference type="BioCyc" id="EBAC796937-HMP:GMGH-1190-MONOMER"/>
<dbReference type="PANTHER" id="PTHR33747:SF1">
    <property type="entry name" value="ADENYLATE CYCLASE-ASSOCIATED CAP C-TERMINAL DOMAIN-CONTAINING PROTEIN"/>
    <property type="match status" value="1"/>
</dbReference>